<dbReference type="AlphaFoldDB" id="A0A2M7V909"/>
<evidence type="ECO:0000313" key="1">
    <source>
        <dbReference type="EMBL" id="PIZ95300.1"/>
    </source>
</evidence>
<gene>
    <name evidence="1" type="ORF">COX81_01205</name>
</gene>
<dbReference type="Proteomes" id="UP000228568">
    <property type="component" value="Unassembled WGS sequence"/>
</dbReference>
<evidence type="ECO:0000313" key="2">
    <source>
        <dbReference type="Proteomes" id="UP000228568"/>
    </source>
</evidence>
<name>A0A2M7V909_9BACT</name>
<accession>A0A2M7V909</accession>
<sequence>MFLNKLFKIYLDDQGFLPFFGLCYILRLLVWSIQPTNVPTHYLVTWHGKNVVEKQSKLFFAKYWEGPSTSKRLVCNVYIKSREFLRRGILFFLTA</sequence>
<comment type="caution">
    <text evidence="1">The sequence shown here is derived from an EMBL/GenBank/DDBJ whole genome shotgun (WGS) entry which is preliminary data.</text>
</comment>
<reference evidence="2" key="1">
    <citation type="submission" date="2017-09" db="EMBL/GenBank/DDBJ databases">
        <title>Depth-based differentiation of microbial function through sediment-hosted aquifers and enrichment of novel symbionts in the deep terrestrial subsurface.</title>
        <authorList>
            <person name="Probst A.J."/>
            <person name="Ladd B."/>
            <person name="Jarett J.K."/>
            <person name="Geller-Mcgrath D.E."/>
            <person name="Sieber C.M.K."/>
            <person name="Emerson J.B."/>
            <person name="Anantharaman K."/>
            <person name="Thomas B.C."/>
            <person name="Malmstrom R."/>
            <person name="Stieglmeier M."/>
            <person name="Klingl A."/>
            <person name="Woyke T."/>
            <person name="Ryan C.M."/>
            <person name="Banfield J.F."/>
        </authorList>
    </citation>
    <scope>NUCLEOTIDE SEQUENCE [LARGE SCALE GENOMIC DNA]</scope>
</reference>
<proteinExistence type="predicted"/>
<organism evidence="1 2">
    <name type="scientific">Candidatus Magasanikbacteria bacterium CG_4_10_14_0_2_um_filter_37_12</name>
    <dbReference type="NCBI Taxonomy" id="1974637"/>
    <lineage>
        <taxon>Bacteria</taxon>
        <taxon>Candidatus Magasanikiibacteriota</taxon>
    </lineage>
</organism>
<protein>
    <submittedName>
        <fullName evidence="1">Uncharacterized protein</fullName>
    </submittedName>
</protein>
<dbReference type="EMBL" id="PFPK01000016">
    <property type="protein sequence ID" value="PIZ95300.1"/>
    <property type="molecule type" value="Genomic_DNA"/>
</dbReference>